<evidence type="ECO:0000313" key="1">
    <source>
        <dbReference type="EMBL" id="VDK73640.1"/>
    </source>
</evidence>
<dbReference type="EMBL" id="UYRV01023462">
    <property type="protein sequence ID" value="VDK73640.1"/>
    <property type="molecule type" value="Genomic_DNA"/>
</dbReference>
<name>A0A3P6T112_CYLGO</name>
<evidence type="ECO:0000313" key="2">
    <source>
        <dbReference type="Proteomes" id="UP000271889"/>
    </source>
</evidence>
<protein>
    <submittedName>
        <fullName evidence="1">Uncharacterized protein</fullName>
    </submittedName>
</protein>
<dbReference type="OrthoDB" id="10520950at2759"/>
<dbReference type="Proteomes" id="UP000271889">
    <property type="component" value="Unassembled WGS sequence"/>
</dbReference>
<keyword evidence="2" id="KW-1185">Reference proteome</keyword>
<proteinExistence type="predicted"/>
<sequence length="55" mass="6092">MAIVMATAKKAFVIKNMAESTRTFLLIIDKDFVLGNFALNDPTPMIGAMIVINYK</sequence>
<organism evidence="1 2">
    <name type="scientific">Cylicostephanus goldi</name>
    <name type="common">Nematode worm</name>
    <dbReference type="NCBI Taxonomy" id="71465"/>
    <lineage>
        <taxon>Eukaryota</taxon>
        <taxon>Metazoa</taxon>
        <taxon>Ecdysozoa</taxon>
        <taxon>Nematoda</taxon>
        <taxon>Chromadorea</taxon>
        <taxon>Rhabditida</taxon>
        <taxon>Rhabditina</taxon>
        <taxon>Rhabditomorpha</taxon>
        <taxon>Strongyloidea</taxon>
        <taxon>Strongylidae</taxon>
        <taxon>Cylicostephanus</taxon>
    </lineage>
</organism>
<reference evidence="1 2" key="1">
    <citation type="submission" date="2018-11" db="EMBL/GenBank/DDBJ databases">
        <authorList>
            <consortium name="Pathogen Informatics"/>
        </authorList>
    </citation>
    <scope>NUCLEOTIDE SEQUENCE [LARGE SCALE GENOMIC DNA]</scope>
</reference>
<dbReference type="AlphaFoldDB" id="A0A3P6T112"/>
<gene>
    <name evidence="1" type="ORF">CGOC_LOCUS6954</name>
</gene>
<accession>A0A3P6T112</accession>